<gene>
    <name evidence="2" type="ORF">LLUT_LOCUS31664</name>
</gene>
<organism evidence="2 3">
    <name type="scientific">Lupinus luteus</name>
    <name type="common">European yellow lupine</name>
    <dbReference type="NCBI Taxonomy" id="3873"/>
    <lineage>
        <taxon>Eukaryota</taxon>
        <taxon>Viridiplantae</taxon>
        <taxon>Streptophyta</taxon>
        <taxon>Embryophyta</taxon>
        <taxon>Tracheophyta</taxon>
        <taxon>Spermatophyta</taxon>
        <taxon>Magnoliopsida</taxon>
        <taxon>eudicotyledons</taxon>
        <taxon>Gunneridae</taxon>
        <taxon>Pentapetalae</taxon>
        <taxon>rosids</taxon>
        <taxon>fabids</taxon>
        <taxon>Fabales</taxon>
        <taxon>Fabaceae</taxon>
        <taxon>Papilionoideae</taxon>
        <taxon>50 kb inversion clade</taxon>
        <taxon>genistoids sensu lato</taxon>
        <taxon>core genistoids</taxon>
        <taxon>Genisteae</taxon>
        <taxon>Lupinus</taxon>
    </lineage>
</organism>
<keyword evidence="3" id="KW-1185">Reference proteome</keyword>
<reference evidence="2 3" key="1">
    <citation type="submission" date="2024-03" db="EMBL/GenBank/DDBJ databases">
        <authorList>
            <person name="Martinez-Hernandez J."/>
        </authorList>
    </citation>
    <scope>NUCLEOTIDE SEQUENCE [LARGE SCALE GENOMIC DNA]</scope>
</reference>
<feature type="coiled-coil region" evidence="1">
    <location>
        <begin position="204"/>
        <end position="245"/>
    </location>
</feature>
<evidence type="ECO:0000313" key="2">
    <source>
        <dbReference type="EMBL" id="CAL0330604.1"/>
    </source>
</evidence>
<comment type="caution">
    <text evidence="2">The sequence shown here is derived from an EMBL/GenBank/DDBJ whole genome shotgun (WGS) entry which is preliminary data.</text>
</comment>
<dbReference type="PANTHER" id="PTHR36390">
    <property type="entry name" value="MYOSIN HEAVY CHAIN-LIKE PROTEIN"/>
    <property type="match status" value="1"/>
</dbReference>
<dbReference type="Proteomes" id="UP001497480">
    <property type="component" value="Unassembled WGS sequence"/>
</dbReference>
<feature type="coiled-coil region" evidence="1">
    <location>
        <begin position="304"/>
        <end position="356"/>
    </location>
</feature>
<feature type="coiled-coil region" evidence="1">
    <location>
        <begin position="58"/>
        <end position="157"/>
    </location>
</feature>
<keyword evidence="1" id="KW-0175">Coiled coil</keyword>
<sequence>MSNSSRIGCNTPSQLVQLGTRFRELRKEKDVLESSESQTFQLIQIPERNEESMSEAHHTEYKQHIHRLEKELLNCSQEIDYLQDQLSTRSAEVHHLEEHVHCLELRLEEMEDLQEVSILREELQRSNSKQLSLMQELETKEVELKKSVLSIEKLEESISSMALESQFEVESMKLDLMALEQSLFEAKKVQDETLEENNIMCKMIDELQVEFQEAQKIITPLNEENRELKEKLNVYNMNIKAFSEKVEDWLENNDRSQIKNQPCLKERASNSAISENISIYGEVLGPLLGKLAMVIDPATDLKGKMEMSLQIQEYEFVVKKLKEELREEKLKAKEEAEDLAQEMAELRYQFTGLLEEECKRRACIEQASLQRIAKLEAQLRREHTHKNP</sequence>
<accession>A0AAV1Y9D7</accession>
<evidence type="ECO:0000256" key="1">
    <source>
        <dbReference type="SAM" id="Coils"/>
    </source>
</evidence>
<protein>
    <submittedName>
        <fullName evidence="2">Uncharacterized protein</fullName>
    </submittedName>
</protein>
<evidence type="ECO:0000313" key="3">
    <source>
        <dbReference type="Proteomes" id="UP001497480"/>
    </source>
</evidence>
<dbReference type="AlphaFoldDB" id="A0AAV1Y9D7"/>
<name>A0AAV1Y9D7_LUPLU</name>
<dbReference type="PANTHER" id="PTHR36390:SF1">
    <property type="entry name" value="MYOSIN HEAVY CHAIN-LIKE PROTEIN"/>
    <property type="match status" value="1"/>
</dbReference>
<proteinExistence type="predicted"/>
<dbReference type="EMBL" id="CAXHTB010000022">
    <property type="protein sequence ID" value="CAL0330604.1"/>
    <property type="molecule type" value="Genomic_DNA"/>
</dbReference>